<dbReference type="Pfam" id="PF08501">
    <property type="entry name" value="Shikimate_dh_N"/>
    <property type="match status" value="1"/>
</dbReference>
<keyword evidence="3" id="KW-1185">Reference proteome</keyword>
<dbReference type="AlphaFoldDB" id="A0A9P3PPD9"/>
<comment type="caution">
    <text evidence="2">The sequence shown here is derived from an EMBL/GenBank/DDBJ whole genome shotgun (WGS) entry which is preliminary data.</text>
</comment>
<name>A0A9P3PPD9_LYOSH</name>
<dbReference type="SUPFAM" id="SSF53223">
    <property type="entry name" value="Aminoacid dehydrogenase-like, N-terminal domain"/>
    <property type="match status" value="1"/>
</dbReference>
<gene>
    <name evidence="2" type="ORF">LshimejAT787_0601330</name>
</gene>
<dbReference type="Gene3D" id="3.40.50.10860">
    <property type="entry name" value="Leucine Dehydrogenase, chain A, domain 1"/>
    <property type="match status" value="1"/>
</dbReference>
<dbReference type="GO" id="GO:0004764">
    <property type="term" value="F:shikimate 3-dehydrogenase (NADP+) activity"/>
    <property type="evidence" value="ECO:0007669"/>
    <property type="project" value="InterPro"/>
</dbReference>
<dbReference type="PANTHER" id="PTHR21089:SF1">
    <property type="entry name" value="BIFUNCTIONAL 3-DEHYDROQUINATE DEHYDRATASE_SHIKIMATE DEHYDROGENASE, CHLOROPLASTIC"/>
    <property type="match status" value="1"/>
</dbReference>
<dbReference type="Gene3D" id="3.40.50.720">
    <property type="entry name" value="NAD(P)-binding Rossmann-like Domain"/>
    <property type="match status" value="1"/>
</dbReference>
<dbReference type="InterPro" id="IPR046346">
    <property type="entry name" value="Aminoacid_DH-like_N_sf"/>
</dbReference>
<reference evidence="2" key="1">
    <citation type="submission" date="2022-07" db="EMBL/GenBank/DDBJ databases">
        <title>The genome of Lyophyllum shimeji provides insight into the initial evolution of ectomycorrhizal fungal genome.</title>
        <authorList>
            <person name="Kobayashi Y."/>
            <person name="Shibata T."/>
            <person name="Hirakawa H."/>
            <person name="Shigenobu S."/>
            <person name="Nishiyama T."/>
            <person name="Yamada A."/>
            <person name="Hasebe M."/>
            <person name="Kawaguchi M."/>
        </authorList>
    </citation>
    <scope>NUCLEOTIDE SEQUENCE</scope>
    <source>
        <strain evidence="2">AT787</strain>
    </source>
</reference>
<dbReference type="InterPro" id="IPR022893">
    <property type="entry name" value="Shikimate_DH_fam"/>
</dbReference>
<evidence type="ECO:0000313" key="3">
    <source>
        <dbReference type="Proteomes" id="UP001063166"/>
    </source>
</evidence>
<dbReference type="SUPFAM" id="SSF51735">
    <property type="entry name" value="NAD(P)-binding Rossmann-fold domains"/>
    <property type="match status" value="1"/>
</dbReference>
<accession>A0A9P3PPD9</accession>
<evidence type="ECO:0000313" key="2">
    <source>
        <dbReference type="EMBL" id="GLB38971.1"/>
    </source>
</evidence>
<feature type="domain" description="Shikimate dehydrogenase substrate binding N-terminal" evidence="1">
    <location>
        <begin position="15"/>
        <end position="100"/>
    </location>
</feature>
<proteinExistence type="predicted"/>
<dbReference type="PANTHER" id="PTHR21089">
    <property type="entry name" value="SHIKIMATE DEHYDROGENASE"/>
    <property type="match status" value="1"/>
</dbReference>
<evidence type="ECO:0000259" key="1">
    <source>
        <dbReference type="Pfam" id="PF08501"/>
    </source>
</evidence>
<dbReference type="OrthoDB" id="204377at2759"/>
<dbReference type="GO" id="GO:0009423">
    <property type="term" value="P:chorismate biosynthetic process"/>
    <property type="evidence" value="ECO:0007669"/>
    <property type="project" value="TreeGrafter"/>
</dbReference>
<dbReference type="GO" id="GO:0019632">
    <property type="term" value="P:shikimate metabolic process"/>
    <property type="evidence" value="ECO:0007669"/>
    <property type="project" value="TreeGrafter"/>
</dbReference>
<dbReference type="InterPro" id="IPR036291">
    <property type="entry name" value="NAD(P)-bd_dom_sf"/>
</dbReference>
<dbReference type="InterPro" id="IPR013708">
    <property type="entry name" value="Shikimate_DH-bd_N"/>
</dbReference>
<dbReference type="Proteomes" id="UP001063166">
    <property type="component" value="Unassembled WGS sequence"/>
</dbReference>
<dbReference type="EMBL" id="BRPK01000006">
    <property type="protein sequence ID" value="GLB38971.1"/>
    <property type="molecule type" value="Genomic_DNA"/>
</dbReference>
<organism evidence="2 3">
    <name type="scientific">Lyophyllum shimeji</name>
    <name type="common">Hon-shimeji</name>
    <name type="synonym">Tricholoma shimeji</name>
    <dbReference type="NCBI Taxonomy" id="47721"/>
    <lineage>
        <taxon>Eukaryota</taxon>
        <taxon>Fungi</taxon>
        <taxon>Dikarya</taxon>
        <taxon>Basidiomycota</taxon>
        <taxon>Agaricomycotina</taxon>
        <taxon>Agaricomycetes</taxon>
        <taxon>Agaricomycetidae</taxon>
        <taxon>Agaricales</taxon>
        <taxon>Tricholomatineae</taxon>
        <taxon>Lyophyllaceae</taxon>
        <taxon>Lyophyllum</taxon>
    </lineage>
</organism>
<sequence length="377" mass="40514">MTTLTTPPRRKKFYLFGYPIAHSAAPALHNLCFANWLTEDVSPNTFELWSTSKVTDTMVEALSGDDFGGSAVTMPLKAEILSYLDDVSPESRATGACNTVVKVSTGTGHKLVGQNTDILGIRNALLRALRSQFPGIHISSEASYSPSSGSGGVVIGGGATTRSAVHALTLLGLSPLYLVNRDVTEVRAVQDSFPHLDIIHLKNPDDVEAHLAQQDSPRILMIVGAIPALAPVTSDERRVYSTVSTILTISYTKPAASSGLPIPKKRIFLEMAYKPRLTPMLQVAMAHGWHAVDGIQAMIEQGLAQQRMWYMSSSSLQVGSDPHIFSAELEKSVRELCEGMGDVVVDGEEVDRATGKESAVMPTCISTQFLGSDSGSR</sequence>
<protein>
    <submittedName>
        <fullName evidence="2">The AROM polypeptide catalyzes 5 consecutive enzymatic reactions in prechorismate polyaromatic amino acid biosynthesis</fullName>
    </submittedName>
</protein>